<evidence type="ECO:0000313" key="2">
    <source>
        <dbReference type="Proteomes" id="UP000256964"/>
    </source>
</evidence>
<evidence type="ECO:0000313" key="1">
    <source>
        <dbReference type="EMBL" id="RDX45218.1"/>
    </source>
</evidence>
<gene>
    <name evidence="1" type="ORF">OH76DRAFT_1331804</name>
</gene>
<dbReference type="EMBL" id="KZ857440">
    <property type="protein sequence ID" value="RDX45218.1"/>
    <property type="molecule type" value="Genomic_DNA"/>
</dbReference>
<name>A0A371CY69_9APHY</name>
<feature type="non-terminal residue" evidence="1">
    <location>
        <position position="116"/>
    </location>
</feature>
<dbReference type="Proteomes" id="UP000256964">
    <property type="component" value="Unassembled WGS sequence"/>
</dbReference>
<sequence length="116" mass="13618">ELRDYELTEEEWGMVEHLQNVLKLFSNATLFFSRAGPSLVNVIPAMDHLDDKLAKIALDPQVPRAVRAAASLGRKTCNRYYGRTDDSFVYRFAMAFHPEWKLDYFEEAEWEEEWIT</sequence>
<feature type="non-terminal residue" evidence="1">
    <location>
        <position position="1"/>
    </location>
</feature>
<dbReference type="SUPFAM" id="SSF53098">
    <property type="entry name" value="Ribonuclease H-like"/>
    <property type="match status" value="1"/>
</dbReference>
<accession>A0A371CY69</accession>
<proteinExistence type="predicted"/>
<dbReference type="InterPro" id="IPR012337">
    <property type="entry name" value="RNaseH-like_sf"/>
</dbReference>
<reference evidence="1 2" key="1">
    <citation type="journal article" date="2018" name="Biotechnol. Biofuels">
        <title>Integrative visual omics of the white-rot fungus Polyporus brumalis exposes the biotechnological potential of its oxidative enzymes for delignifying raw plant biomass.</title>
        <authorList>
            <person name="Miyauchi S."/>
            <person name="Rancon A."/>
            <person name="Drula E."/>
            <person name="Hage H."/>
            <person name="Chaduli D."/>
            <person name="Favel A."/>
            <person name="Grisel S."/>
            <person name="Henrissat B."/>
            <person name="Herpoel-Gimbert I."/>
            <person name="Ruiz-Duenas F.J."/>
            <person name="Chevret D."/>
            <person name="Hainaut M."/>
            <person name="Lin J."/>
            <person name="Wang M."/>
            <person name="Pangilinan J."/>
            <person name="Lipzen A."/>
            <person name="Lesage-Meessen L."/>
            <person name="Navarro D."/>
            <person name="Riley R."/>
            <person name="Grigoriev I.V."/>
            <person name="Zhou S."/>
            <person name="Raouche S."/>
            <person name="Rosso M.N."/>
        </authorList>
    </citation>
    <scope>NUCLEOTIDE SEQUENCE [LARGE SCALE GENOMIC DNA]</scope>
    <source>
        <strain evidence="1 2">BRFM 1820</strain>
    </source>
</reference>
<keyword evidence="2" id="KW-1185">Reference proteome</keyword>
<protein>
    <submittedName>
        <fullName evidence="1">Uncharacterized protein</fullName>
    </submittedName>
</protein>
<organism evidence="1 2">
    <name type="scientific">Lentinus brumalis</name>
    <dbReference type="NCBI Taxonomy" id="2498619"/>
    <lineage>
        <taxon>Eukaryota</taxon>
        <taxon>Fungi</taxon>
        <taxon>Dikarya</taxon>
        <taxon>Basidiomycota</taxon>
        <taxon>Agaricomycotina</taxon>
        <taxon>Agaricomycetes</taxon>
        <taxon>Polyporales</taxon>
        <taxon>Polyporaceae</taxon>
        <taxon>Lentinus</taxon>
    </lineage>
</organism>
<dbReference type="OrthoDB" id="2792018at2759"/>
<dbReference type="AlphaFoldDB" id="A0A371CY69"/>